<dbReference type="OrthoDB" id="2537141at2759"/>
<evidence type="ECO:0000313" key="3">
    <source>
        <dbReference type="Proteomes" id="UP001153618"/>
    </source>
</evidence>
<sequence length="569" mass="62952">MRNIVNLGIFGKGKTSSPNCPPDDPSISCTKPLPHKSSSKRKSGSDLAFSEMTFFSKPFSHKSHPGNNPRPALAEKTLFNHSDKHQVPTNPSEAEILSTQIPPIVMEREVSNSPPPPPPLDYFKDLAHRGPPKSDVFEDAHVEHAQEPHSLTSPSRDPDQISNHQSKVDIFFKLGRRKRTSSRRPSNGHEASLEPPNKRGRISKRSSSTLYTWSESEKGHPGDDHALEQHLLALMHVGLNREEISRANSLPCFSDKYWSLPELKTLLDERMGLWSDELDHTGPTQQIPDPSIQSLTPNSSARGRSGLFNVGSIHEKVFGRLSGQKTASDTSCDMCSDISQTSSTPFTKPNAGFTVENEQGSDEHSPQQVPSERNRSQDVLNDTDAIFIPGDGANDPHDSALMPTEKLRPLTCPVDFHDINQVEDDDLFYQTLDAAFNNIMAPNLQKIAASRLQRHSSEMMTHQAIEQELEDYAVSLARLSPTCNGAHKDQRRGHPAISVADNECTNTGTQETDQAESDSKAIENEPHGTGSKTPWMVEGQPGSRSSTANQTGQRNDSMLAGFWRKNRLY</sequence>
<dbReference type="Proteomes" id="UP001153618">
    <property type="component" value="Unassembled WGS sequence"/>
</dbReference>
<feature type="region of interest" description="Disordered" evidence="1">
    <location>
        <begin position="1"/>
        <end position="224"/>
    </location>
</feature>
<feature type="compositionally biased region" description="Polar residues" evidence="1">
    <location>
        <begin position="149"/>
        <end position="165"/>
    </location>
</feature>
<keyword evidence="3" id="KW-1185">Reference proteome</keyword>
<feature type="compositionally biased region" description="Polar residues" evidence="1">
    <location>
        <begin position="503"/>
        <end position="512"/>
    </location>
</feature>
<feature type="compositionally biased region" description="Polar residues" evidence="1">
    <location>
        <begin position="87"/>
        <end position="101"/>
    </location>
</feature>
<organism evidence="2 3">
    <name type="scientific">Penicillium olsonii</name>
    <dbReference type="NCBI Taxonomy" id="99116"/>
    <lineage>
        <taxon>Eukaryota</taxon>
        <taxon>Fungi</taxon>
        <taxon>Dikarya</taxon>
        <taxon>Ascomycota</taxon>
        <taxon>Pezizomycotina</taxon>
        <taxon>Eurotiomycetes</taxon>
        <taxon>Eurotiomycetidae</taxon>
        <taxon>Eurotiales</taxon>
        <taxon>Aspergillaceae</taxon>
        <taxon>Penicillium</taxon>
    </lineage>
</organism>
<comment type="caution">
    <text evidence="2">The sequence shown here is derived from an EMBL/GenBank/DDBJ whole genome shotgun (WGS) entry which is preliminary data.</text>
</comment>
<accession>A0A9W4N8V4</accession>
<evidence type="ECO:0000313" key="2">
    <source>
        <dbReference type="EMBL" id="CAG8293625.1"/>
    </source>
</evidence>
<protein>
    <submittedName>
        <fullName evidence="2">Uncharacterized protein</fullName>
    </submittedName>
</protein>
<feature type="compositionally biased region" description="Basic and acidic residues" evidence="1">
    <location>
        <begin position="215"/>
        <end position="224"/>
    </location>
</feature>
<feature type="compositionally biased region" description="Polar residues" evidence="1">
    <location>
        <begin position="542"/>
        <end position="556"/>
    </location>
</feature>
<feature type="region of interest" description="Disordered" evidence="1">
    <location>
        <begin position="485"/>
        <end position="560"/>
    </location>
</feature>
<proteinExistence type="predicted"/>
<dbReference type="AlphaFoldDB" id="A0A9W4N8V4"/>
<name>A0A9W4N8V4_PENOL</name>
<evidence type="ECO:0000256" key="1">
    <source>
        <dbReference type="SAM" id="MobiDB-lite"/>
    </source>
</evidence>
<feature type="compositionally biased region" description="Polar residues" evidence="1">
    <location>
        <begin position="205"/>
        <end position="214"/>
    </location>
</feature>
<feature type="compositionally biased region" description="Basic and acidic residues" evidence="1">
    <location>
        <begin position="517"/>
        <end position="526"/>
    </location>
</feature>
<feature type="compositionally biased region" description="Basic and acidic residues" evidence="1">
    <location>
        <begin position="135"/>
        <end position="147"/>
    </location>
</feature>
<feature type="compositionally biased region" description="Basic residues" evidence="1">
    <location>
        <begin position="33"/>
        <end position="42"/>
    </location>
</feature>
<feature type="compositionally biased region" description="Polar residues" evidence="1">
    <location>
        <begin position="325"/>
        <end position="347"/>
    </location>
</feature>
<gene>
    <name evidence="2" type="ORF">POLS_LOCUS9747</name>
</gene>
<reference evidence="2" key="1">
    <citation type="submission" date="2021-07" db="EMBL/GenBank/DDBJ databases">
        <authorList>
            <person name="Branca A.L. A."/>
        </authorList>
    </citation>
    <scope>NUCLEOTIDE SEQUENCE</scope>
</reference>
<feature type="region of interest" description="Disordered" evidence="1">
    <location>
        <begin position="325"/>
        <end position="379"/>
    </location>
</feature>
<dbReference type="EMBL" id="CAJVOS010000104">
    <property type="protein sequence ID" value="CAG8293625.1"/>
    <property type="molecule type" value="Genomic_DNA"/>
</dbReference>